<dbReference type="SUPFAM" id="SSF48498">
    <property type="entry name" value="Tetracyclin repressor-like, C-terminal domain"/>
    <property type="match status" value="1"/>
</dbReference>
<protein>
    <submittedName>
        <fullName evidence="4">DNA-binding transcriptional regulator YbjK</fullName>
    </submittedName>
</protein>
<evidence type="ECO:0000259" key="3">
    <source>
        <dbReference type="PROSITE" id="PS50977"/>
    </source>
</evidence>
<gene>
    <name evidence="4" type="ORF">J2S44_006128</name>
</gene>
<feature type="DNA-binding region" description="H-T-H motif" evidence="2">
    <location>
        <begin position="35"/>
        <end position="54"/>
    </location>
</feature>
<dbReference type="AlphaFoldDB" id="A0AAE3ZTN9"/>
<dbReference type="PANTHER" id="PTHR30055:SF231">
    <property type="entry name" value="TRANSCRIPTIONAL REGULATORY PROTEIN (PROBABLY DEOR-FAMILY)-RELATED"/>
    <property type="match status" value="1"/>
</dbReference>
<dbReference type="InterPro" id="IPR050109">
    <property type="entry name" value="HTH-type_TetR-like_transc_reg"/>
</dbReference>
<feature type="domain" description="HTH tetR-type" evidence="3">
    <location>
        <begin position="12"/>
        <end position="72"/>
    </location>
</feature>
<dbReference type="GO" id="GO:0003700">
    <property type="term" value="F:DNA-binding transcription factor activity"/>
    <property type="evidence" value="ECO:0007669"/>
    <property type="project" value="TreeGrafter"/>
</dbReference>
<dbReference type="EMBL" id="JAVDYC010000001">
    <property type="protein sequence ID" value="MDR7325878.1"/>
    <property type="molecule type" value="Genomic_DNA"/>
</dbReference>
<dbReference type="InterPro" id="IPR036271">
    <property type="entry name" value="Tet_transcr_reg_TetR-rel_C_sf"/>
</dbReference>
<keyword evidence="1 2" id="KW-0238">DNA-binding</keyword>
<evidence type="ECO:0000313" key="4">
    <source>
        <dbReference type="EMBL" id="MDR7325878.1"/>
    </source>
</evidence>
<reference evidence="4 5" key="1">
    <citation type="submission" date="2023-07" db="EMBL/GenBank/DDBJ databases">
        <title>Sequencing the genomes of 1000 actinobacteria strains.</title>
        <authorList>
            <person name="Klenk H.-P."/>
        </authorList>
    </citation>
    <scope>NUCLEOTIDE SEQUENCE [LARGE SCALE GENOMIC DNA]</scope>
    <source>
        <strain evidence="4 5">DSM 44711</strain>
    </source>
</reference>
<evidence type="ECO:0000313" key="5">
    <source>
        <dbReference type="Proteomes" id="UP001183629"/>
    </source>
</evidence>
<dbReference type="SUPFAM" id="SSF46689">
    <property type="entry name" value="Homeodomain-like"/>
    <property type="match status" value="1"/>
</dbReference>
<dbReference type="Proteomes" id="UP001183629">
    <property type="component" value="Unassembled WGS sequence"/>
</dbReference>
<accession>A0AAE3ZTN9</accession>
<dbReference type="GO" id="GO:0000976">
    <property type="term" value="F:transcription cis-regulatory region binding"/>
    <property type="evidence" value="ECO:0007669"/>
    <property type="project" value="TreeGrafter"/>
</dbReference>
<comment type="caution">
    <text evidence="4">The sequence shown here is derived from an EMBL/GenBank/DDBJ whole genome shotgun (WGS) entry which is preliminary data.</text>
</comment>
<dbReference type="RefSeq" id="WP_310420940.1">
    <property type="nucleotide sequence ID" value="NZ_JAVDYC010000001.1"/>
</dbReference>
<keyword evidence="5" id="KW-1185">Reference proteome</keyword>
<dbReference type="InterPro" id="IPR041583">
    <property type="entry name" value="TetR_C_31"/>
</dbReference>
<dbReference type="Pfam" id="PF00440">
    <property type="entry name" value="TetR_N"/>
    <property type="match status" value="1"/>
</dbReference>
<sequence length="190" mass="19972">MNDVRGLTVRGAARRAALLDAAVSVVASTGSGGLTHRAVAATAKVSLASVTYHFSSIEDLRRALFEHALQIIDDQLTATAATGTPDELPRLMADYVVALVTRRGEAAAAVQELIVAAIRDPALRSTYHDHHQRVATLLTPCVGEHTLGLAVAASIQGLIVTALTYPDLDTVELHAAIVTLINQVSTGHRA</sequence>
<evidence type="ECO:0000256" key="1">
    <source>
        <dbReference type="ARBA" id="ARBA00023125"/>
    </source>
</evidence>
<dbReference type="Gene3D" id="1.10.357.10">
    <property type="entry name" value="Tetracycline Repressor, domain 2"/>
    <property type="match status" value="1"/>
</dbReference>
<name>A0AAE3ZTN9_9ACTN</name>
<proteinExistence type="predicted"/>
<evidence type="ECO:0000256" key="2">
    <source>
        <dbReference type="PROSITE-ProRule" id="PRU00335"/>
    </source>
</evidence>
<dbReference type="InterPro" id="IPR001647">
    <property type="entry name" value="HTH_TetR"/>
</dbReference>
<organism evidence="4 5">
    <name type="scientific">Catenuloplanes niger</name>
    <dbReference type="NCBI Taxonomy" id="587534"/>
    <lineage>
        <taxon>Bacteria</taxon>
        <taxon>Bacillati</taxon>
        <taxon>Actinomycetota</taxon>
        <taxon>Actinomycetes</taxon>
        <taxon>Micromonosporales</taxon>
        <taxon>Micromonosporaceae</taxon>
        <taxon>Catenuloplanes</taxon>
    </lineage>
</organism>
<dbReference type="PROSITE" id="PS50977">
    <property type="entry name" value="HTH_TETR_2"/>
    <property type="match status" value="1"/>
</dbReference>
<dbReference type="InterPro" id="IPR009057">
    <property type="entry name" value="Homeodomain-like_sf"/>
</dbReference>
<dbReference type="Pfam" id="PF17940">
    <property type="entry name" value="TetR_C_31"/>
    <property type="match status" value="1"/>
</dbReference>
<dbReference type="PANTHER" id="PTHR30055">
    <property type="entry name" value="HTH-TYPE TRANSCRIPTIONAL REGULATOR RUTR"/>
    <property type="match status" value="1"/>
</dbReference>